<feature type="compositionally biased region" description="Basic and acidic residues" evidence="1">
    <location>
        <begin position="448"/>
        <end position="474"/>
    </location>
</feature>
<accession>A0A1D3D775</accession>
<dbReference type="InParanoid" id="A0A1D3D775"/>
<evidence type="ECO:0000256" key="1">
    <source>
        <dbReference type="SAM" id="MobiDB-lite"/>
    </source>
</evidence>
<dbReference type="GO" id="GO:0007076">
    <property type="term" value="P:mitotic chromosome condensation"/>
    <property type="evidence" value="ECO:0007669"/>
    <property type="project" value="InterPro"/>
</dbReference>
<sequence length="564" mass="62101">MALAAASEEPLLRGCFVGAPQEPCPVLLPPIKGPPSPLRLAQLLFLAGHVALRTCVLLEQLQMELKQLRHLKADGTLPEQQQQAAAAEGIAAEGDSDSAARDTKARHSKHEQHQHAQARAQQQHQQIQQQVERNLGMQTREEDDVDLLQHLIEHGITQHGLLGGPYKRLILLGAFDPLKLVQRLGQQIPANDEKDSAAAAALLQQAAVLSLSKYAAVSKTFCDELLGPQTTTLHALISLLFAKEGRPELGAPRGGPPTPLEGPRTRLPKDVEPPGLKDAILVHPNALEPYNDYVFSLLREGAVSGQLTAVHVLTHLTMTGMIKPKGRLLVNMLLLQLQYPQQQDQPPRDWRVEEAARTFFFELAALLALPFSASAIALRRFILEFTKGRRQSEALIDKICIRESVSALKSVTEELLLKIAAARGYSDAEGGLSLADEGLEIMLREELKEVGKDTEKENEGEGGRRKQAEGEPPRSEVAPQSKSKPKETDSLTTQHGDFSLAPWVLVHTLYTDCALYIGGLASPLPQKPLPLCRETRHYNLHYRRHGMQRQYPPLPPEASYAFLA</sequence>
<organism evidence="2 3">
    <name type="scientific">Cyclospora cayetanensis</name>
    <dbReference type="NCBI Taxonomy" id="88456"/>
    <lineage>
        <taxon>Eukaryota</taxon>
        <taxon>Sar</taxon>
        <taxon>Alveolata</taxon>
        <taxon>Apicomplexa</taxon>
        <taxon>Conoidasida</taxon>
        <taxon>Coccidia</taxon>
        <taxon>Eucoccidiorida</taxon>
        <taxon>Eimeriorina</taxon>
        <taxon>Eimeriidae</taxon>
        <taxon>Cyclospora</taxon>
    </lineage>
</organism>
<feature type="compositionally biased region" description="Low complexity" evidence="1">
    <location>
        <begin position="79"/>
        <end position="93"/>
    </location>
</feature>
<dbReference type="PANTHER" id="PTHR14222:SF2">
    <property type="entry name" value="CONDENSIN COMPLEX SUBUNIT 1"/>
    <property type="match status" value="1"/>
</dbReference>
<feature type="region of interest" description="Disordered" evidence="1">
    <location>
        <begin position="448"/>
        <end position="493"/>
    </location>
</feature>
<dbReference type="GO" id="GO:0042393">
    <property type="term" value="F:histone binding"/>
    <property type="evidence" value="ECO:0007669"/>
    <property type="project" value="TreeGrafter"/>
</dbReference>
<dbReference type="GO" id="GO:0000796">
    <property type="term" value="C:condensin complex"/>
    <property type="evidence" value="ECO:0007669"/>
    <property type="project" value="TreeGrafter"/>
</dbReference>
<proteinExistence type="predicted"/>
<dbReference type="VEuPathDB" id="ToxoDB:cyc_03049"/>
<dbReference type="GO" id="GO:0000779">
    <property type="term" value="C:condensed chromosome, centromeric region"/>
    <property type="evidence" value="ECO:0007669"/>
    <property type="project" value="TreeGrafter"/>
</dbReference>
<dbReference type="EMBL" id="JROU02000435">
    <property type="protein sequence ID" value="OEH79299.1"/>
    <property type="molecule type" value="Genomic_DNA"/>
</dbReference>
<dbReference type="InterPro" id="IPR026971">
    <property type="entry name" value="CND1/NCAPD3"/>
</dbReference>
<dbReference type="Proteomes" id="UP000095192">
    <property type="component" value="Unassembled WGS sequence"/>
</dbReference>
<keyword evidence="3" id="KW-1185">Reference proteome</keyword>
<gene>
    <name evidence="2" type="ORF">cyc_03049</name>
</gene>
<reference evidence="2 3" key="1">
    <citation type="journal article" date="2016" name="BMC Genomics">
        <title>Comparative genomics reveals Cyclospora cayetanensis possesses coccidia-like metabolism and invasion components but unique surface antigens.</title>
        <authorList>
            <person name="Liu S."/>
            <person name="Wang L."/>
            <person name="Zheng H."/>
            <person name="Xu Z."/>
            <person name="Roellig D.M."/>
            <person name="Li N."/>
            <person name="Frace M.A."/>
            <person name="Tang K."/>
            <person name="Arrowood M.J."/>
            <person name="Moss D.M."/>
            <person name="Zhang L."/>
            <person name="Feng Y."/>
            <person name="Xiao L."/>
        </authorList>
    </citation>
    <scope>NUCLEOTIDE SEQUENCE [LARGE SCALE GENOMIC DNA]</scope>
    <source>
        <strain evidence="2 3">CHN_HEN01</strain>
    </source>
</reference>
<evidence type="ECO:0000313" key="2">
    <source>
        <dbReference type="EMBL" id="OEH79299.1"/>
    </source>
</evidence>
<evidence type="ECO:0000313" key="3">
    <source>
        <dbReference type="Proteomes" id="UP000095192"/>
    </source>
</evidence>
<feature type="region of interest" description="Disordered" evidence="1">
    <location>
        <begin position="247"/>
        <end position="271"/>
    </location>
</feature>
<dbReference type="AlphaFoldDB" id="A0A1D3D775"/>
<name>A0A1D3D775_9EIME</name>
<dbReference type="GO" id="GO:0010032">
    <property type="term" value="P:meiotic chromosome condensation"/>
    <property type="evidence" value="ECO:0007669"/>
    <property type="project" value="TreeGrafter"/>
</dbReference>
<dbReference type="VEuPathDB" id="ToxoDB:LOC34619808"/>
<protein>
    <submittedName>
        <fullName evidence="2">Condensin related protein</fullName>
    </submittedName>
</protein>
<feature type="compositionally biased region" description="Low complexity" evidence="1">
    <location>
        <begin position="115"/>
        <end position="130"/>
    </location>
</feature>
<dbReference type="PANTHER" id="PTHR14222">
    <property type="entry name" value="CONDENSIN"/>
    <property type="match status" value="1"/>
</dbReference>
<comment type="caution">
    <text evidence="2">The sequence shown here is derived from an EMBL/GenBank/DDBJ whole genome shotgun (WGS) entry which is preliminary data.</text>
</comment>
<feature type="region of interest" description="Disordered" evidence="1">
    <location>
        <begin position="78"/>
        <end position="130"/>
    </location>
</feature>